<dbReference type="GO" id="GO:0004177">
    <property type="term" value="F:aminopeptidase activity"/>
    <property type="evidence" value="ECO:0007669"/>
    <property type="project" value="UniProtKB-KW"/>
</dbReference>
<organism evidence="13 14">
    <name type="scientific">Arthrobotrys flagrans</name>
    <name type="common">Nematode-trapping fungus</name>
    <name type="synonym">Trichothecium flagrans</name>
    <dbReference type="NCBI Taxonomy" id="97331"/>
    <lineage>
        <taxon>Eukaryota</taxon>
        <taxon>Fungi</taxon>
        <taxon>Dikarya</taxon>
        <taxon>Ascomycota</taxon>
        <taxon>Pezizomycotina</taxon>
        <taxon>Orbiliomycetes</taxon>
        <taxon>Orbiliales</taxon>
        <taxon>Orbiliaceae</taxon>
        <taxon>Arthrobotrys</taxon>
    </lineage>
</organism>
<evidence type="ECO:0000259" key="12">
    <source>
        <dbReference type="Pfam" id="PF04389"/>
    </source>
</evidence>
<evidence type="ECO:0000256" key="6">
    <source>
        <dbReference type="ARBA" id="ARBA00022729"/>
    </source>
</evidence>
<dbReference type="EMBL" id="SAEB01000001">
    <property type="protein sequence ID" value="RVD89811.1"/>
    <property type="molecule type" value="Genomic_DNA"/>
</dbReference>
<dbReference type="SUPFAM" id="SSF53187">
    <property type="entry name" value="Zn-dependent exopeptidases"/>
    <property type="match status" value="1"/>
</dbReference>
<comment type="subunit">
    <text evidence="2">Monomer.</text>
</comment>
<comment type="similarity">
    <text evidence="10">Belongs to the peptidase M28 family. M28E subfamily.</text>
</comment>
<sequence length="404" mass="44970">MPLPCHPPPPTFPSFNSKALIPTLLPPSSTTSIISNLTSDLTHLTKSFKTRYFRSNSGRDAAIWVHNRLESIINDSGHPNASVSYFNHSWVQPSVIARIQGVSDTTIILSSHLDSLNLHLPFFLPAPGANDNASGVAALLSIFQLLSSVPTTTFTTHLHYKNTLEFHFYSAEEAGFWGSTDVFEDYNGLYRDIHSVLQFDMIGRISPNKDKNGIKGKGEIGIVNDFLDEKFKRFIELIAKEYTDINTVDTYCGYACSDHASAIRYGYPGGLLTSGKLEDINNDDYSHTAYDTVDRLDLSLITEFVKFGVAWGVELGFDTEVSNGRGERVYMCDNGYPDGWMGGVRRFSAARAADPAGFGLWILVLMVMLAVARPWEEVPVVMRVGRRVRRRVRRGYRVLVGEPG</sequence>
<dbReference type="Gene3D" id="3.40.630.10">
    <property type="entry name" value="Zn peptidases"/>
    <property type="match status" value="1"/>
</dbReference>
<dbReference type="Pfam" id="PF04389">
    <property type="entry name" value="Peptidase_M28"/>
    <property type="match status" value="1"/>
</dbReference>
<keyword evidence="14" id="KW-1185">Reference proteome</keyword>
<evidence type="ECO:0000256" key="5">
    <source>
        <dbReference type="ARBA" id="ARBA00022723"/>
    </source>
</evidence>
<keyword evidence="8 11" id="KW-0862">Zinc</keyword>
<dbReference type="GO" id="GO:0008235">
    <property type="term" value="F:metalloexopeptidase activity"/>
    <property type="evidence" value="ECO:0007669"/>
    <property type="project" value="InterPro"/>
</dbReference>
<dbReference type="AlphaFoldDB" id="A0A437AF88"/>
<dbReference type="Proteomes" id="UP000283090">
    <property type="component" value="Unassembled WGS sequence"/>
</dbReference>
<evidence type="ECO:0000256" key="9">
    <source>
        <dbReference type="ARBA" id="ARBA00023157"/>
    </source>
</evidence>
<dbReference type="InterPro" id="IPR007484">
    <property type="entry name" value="Peptidase_M28"/>
</dbReference>
<keyword evidence="5 11" id="KW-0479">Metal-binding</keyword>
<comment type="caution">
    <text evidence="13">The sequence shown here is derived from an EMBL/GenBank/DDBJ whole genome shotgun (WGS) entry which is preliminary data.</text>
</comment>
<dbReference type="GO" id="GO:0046872">
    <property type="term" value="F:metal ion binding"/>
    <property type="evidence" value="ECO:0007669"/>
    <property type="project" value="UniProtKB-KW"/>
</dbReference>
<dbReference type="InterPro" id="IPR045175">
    <property type="entry name" value="M28_fam"/>
</dbReference>
<evidence type="ECO:0000256" key="7">
    <source>
        <dbReference type="ARBA" id="ARBA00022801"/>
    </source>
</evidence>
<evidence type="ECO:0000313" key="14">
    <source>
        <dbReference type="Proteomes" id="UP000283090"/>
    </source>
</evidence>
<protein>
    <recommendedName>
        <fullName evidence="11">Peptide hydrolase</fullName>
        <ecNumber evidence="11">3.4.-.-</ecNumber>
    </recommendedName>
</protein>
<keyword evidence="7 11" id="KW-0378">Hydrolase</keyword>
<evidence type="ECO:0000256" key="1">
    <source>
        <dbReference type="ARBA" id="ARBA00001947"/>
    </source>
</evidence>
<evidence type="ECO:0000256" key="2">
    <source>
        <dbReference type="ARBA" id="ARBA00011245"/>
    </source>
</evidence>
<dbReference type="GeneID" id="93583114"/>
<keyword evidence="9" id="KW-1015">Disulfide bond</keyword>
<dbReference type="PANTHER" id="PTHR12147">
    <property type="entry name" value="METALLOPEPTIDASE M28 FAMILY MEMBER"/>
    <property type="match status" value="1"/>
</dbReference>
<gene>
    <name evidence="13" type="ORF">DFL_000803</name>
</gene>
<feature type="domain" description="Peptidase M28" evidence="12">
    <location>
        <begin position="95"/>
        <end position="304"/>
    </location>
</feature>
<dbReference type="RefSeq" id="XP_067495355.1">
    <property type="nucleotide sequence ID" value="XM_067637704.1"/>
</dbReference>
<accession>A0A437AF88</accession>
<dbReference type="VEuPathDB" id="FungiDB:DFL_000803"/>
<dbReference type="STRING" id="97331.A0A437AF88"/>
<dbReference type="EC" id="3.4.-.-" evidence="11"/>
<comment type="cofactor">
    <cofactor evidence="1">
        <name>Zn(2+)</name>
        <dbReference type="ChEBI" id="CHEBI:29105"/>
    </cofactor>
</comment>
<dbReference type="OrthoDB" id="2214at2759"/>
<evidence type="ECO:0000256" key="4">
    <source>
        <dbReference type="ARBA" id="ARBA00022670"/>
    </source>
</evidence>
<name>A0A437AF88_ARTFL</name>
<evidence type="ECO:0000256" key="8">
    <source>
        <dbReference type="ARBA" id="ARBA00022833"/>
    </source>
</evidence>
<keyword evidence="3" id="KW-0031">Aminopeptidase</keyword>
<evidence type="ECO:0000256" key="11">
    <source>
        <dbReference type="RuleBase" id="RU361240"/>
    </source>
</evidence>
<proteinExistence type="inferred from homology"/>
<dbReference type="GO" id="GO:0006508">
    <property type="term" value="P:proteolysis"/>
    <property type="evidence" value="ECO:0007669"/>
    <property type="project" value="UniProtKB-KW"/>
</dbReference>
<evidence type="ECO:0000256" key="10">
    <source>
        <dbReference type="ARBA" id="ARBA00043962"/>
    </source>
</evidence>
<evidence type="ECO:0000256" key="3">
    <source>
        <dbReference type="ARBA" id="ARBA00022438"/>
    </source>
</evidence>
<dbReference type="PANTHER" id="PTHR12147:SF56">
    <property type="entry name" value="AMINOPEPTIDASE YDR415C-RELATED"/>
    <property type="match status" value="1"/>
</dbReference>
<keyword evidence="6" id="KW-0732">Signal</keyword>
<reference evidence="13 14" key="1">
    <citation type="submission" date="2019-01" db="EMBL/GenBank/DDBJ databases">
        <title>Intercellular communication is required for trap formation in the nematode-trapping fungus Duddingtonia flagrans.</title>
        <authorList>
            <person name="Youssar L."/>
            <person name="Wernet V."/>
            <person name="Hensel N."/>
            <person name="Hildebrandt H.-G."/>
            <person name="Fischer R."/>
        </authorList>
    </citation>
    <scope>NUCLEOTIDE SEQUENCE [LARGE SCALE GENOMIC DNA]</scope>
    <source>
        <strain evidence="13 14">CBS H-5679</strain>
    </source>
</reference>
<keyword evidence="4 11" id="KW-0645">Protease</keyword>
<evidence type="ECO:0000313" key="13">
    <source>
        <dbReference type="EMBL" id="RVD89811.1"/>
    </source>
</evidence>